<feature type="domain" description="MI" evidence="3">
    <location>
        <begin position="64"/>
        <end position="101"/>
    </location>
</feature>
<dbReference type="Proteomes" id="UP000032141">
    <property type="component" value="Chromosome C3"/>
</dbReference>
<dbReference type="Gramene" id="Bo3g113510.1">
    <property type="protein sequence ID" value="Bo3g113510.1"/>
    <property type="gene ID" value="Bo3g113510"/>
</dbReference>
<dbReference type="EnsemblPlants" id="Bo3g113510.1">
    <property type="protein sequence ID" value="Bo3g113510.1"/>
    <property type="gene ID" value="Bo3g113510"/>
</dbReference>
<feature type="compositionally biased region" description="Polar residues" evidence="2">
    <location>
        <begin position="1"/>
        <end position="13"/>
    </location>
</feature>
<accession>A0A0D3BGB9</accession>
<proteinExistence type="predicted"/>
<evidence type="ECO:0000313" key="4">
    <source>
        <dbReference type="EnsemblPlants" id="Bo3g113510.1"/>
    </source>
</evidence>
<dbReference type="GO" id="GO:0006417">
    <property type="term" value="P:regulation of translation"/>
    <property type="evidence" value="ECO:0007669"/>
    <property type="project" value="UniProtKB-KW"/>
</dbReference>
<protein>
    <recommendedName>
        <fullName evidence="3">MI domain-containing protein</fullName>
    </recommendedName>
</protein>
<evidence type="ECO:0000259" key="3">
    <source>
        <dbReference type="Pfam" id="PF02847"/>
    </source>
</evidence>
<dbReference type="eggNOG" id="KOG0403">
    <property type="taxonomic scope" value="Eukaryota"/>
</dbReference>
<organism evidence="4 5">
    <name type="scientific">Brassica oleracea var. oleracea</name>
    <dbReference type="NCBI Taxonomy" id="109376"/>
    <lineage>
        <taxon>Eukaryota</taxon>
        <taxon>Viridiplantae</taxon>
        <taxon>Streptophyta</taxon>
        <taxon>Embryophyta</taxon>
        <taxon>Tracheophyta</taxon>
        <taxon>Spermatophyta</taxon>
        <taxon>Magnoliopsida</taxon>
        <taxon>eudicotyledons</taxon>
        <taxon>Gunneridae</taxon>
        <taxon>Pentapetalae</taxon>
        <taxon>rosids</taxon>
        <taxon>malvids</taxon>
        <taxon>Brassicales</taxon>
        <taxon>Brassicaceae</taxon>
        <taxon>Brassiceae</taxon>
        <taxon>Brassica</taxon>
    </lineage>
</organism>
<dbReference type="Gene3D" id="1.25.40.180">
    <property type="match status" value="1"/>
</dbReference>
<evidence type="ECO:0000256" key="1">
    <source>
        <dbReference type="ARBA" id="ARBA00022845"/>
    </source>
</evidence>
<keyword evidence="5" id="KW-1185">Reference proteome</keyword>
<reference evidence="4 5" key="1">
    <citation type="journal article" date="2014" name="Genome Biol.">
        <title>Transcriptome and methylome profiling reveals relics of genome dominance in the mesopolyploid Brassica oleracea.</title>
        <authorList>
            <person name="Parkin I.A."/>
            <person name="Koh C."/>
            <person name="Tang H."/>
            <person name="Robinson S.J."/>
            <person name="Kagale S."/>
            <person name="Clarke W.E."/>
            <person name="Town C.D."/>
            <person name="Nixon J."/>
            <person name="Krishnakumar V."/>
            <person name="Bidwell S.L."/>
            <person name="Denoeud F."/>
            <person name="Belcram H."/>
            <person name="Links M.G."/>
            <person name="Just J."/>
            <person name="Clarke C."/>
            <person name="Bender T."/>
            <person name="Huebert T."/>
            <person name="Mason A.S."/>
            <person name="Pires J.C."/>
            <person name="Barker G."/>
            <person name="Moore J."/>
            <person name="Walley P.G."/>
            <person name="Manoli S."/>
            <person name="Batley J."/>
            <person name="Edwards D."/>
            <person name="Nelson M.N."/>
            <person name="Wang X."/>
            <person name="Paterson A.H."/>
            <person name="King G."/>
            <person name="Bancroft I."/>
            <person name="Chalhoub B."/>
            <person name="Sharpe A.G."/>
        </authorList>
    </citation>
    <scope>NUCLEOTIDE SEQUENCE</scope>
    <source>
        <strain evidence="4 5">cv. TO1000</strain>
    </source>
</reference>
<dbReference type="InterPro" id="IPR003891">
    <property type="entry name" value="Initiation_fac_eIF4g_MI"/>
</dbReference>
<dbReference type="HOGENOM" id="CLU_2200593_0_0_1"/>
<keyword evidence="1" id="KW-0810">Translation regulation</keyword>
<feature type="region of interest" description="Disordered" evidence="2">
    <location>
        <begin position="1"/>
        <end position="20"/>
    </location>
</feature>
<evidence type="ECO:0000256" key="2">
    <source>
        <dbReference type="SAM" id="MobiDB-lite"/>
    </source>
</evidence>
<sequence>MASSDGFLTNGQLNKHELATENSPPLFADLDIKSPNRREWCCKHIQEAYPHISSPVFDPFDDYKRSIVSIINEYFSSGDVAVAASDLREIGLSEYHPQTCFQGHGQEP</sequence>
<dbReference type="InterPro" id="IPR016024">
    <property type="entry name" value="ARM-type_fold"/>
</dbReference>
<name>A0A0D3BGB9_BRAOL</name>
<dbReference type="Pfam" id="PF02847">
    <property type="entry name" value="MA3"/>
    <property type="match status" value="1"/>
</dbReference>
<dbReference type="SUPFAM" id="SSF48371">
    <property type="entry name" value="ARM repeat"/>
    <property type="match status" value="1"/>
</dbReference>
<reference evidence="4" key="2">
    <citation type="submission" date="2015-03" db="UniProtKB">
        <authorList>
            <consortium name="EnsemblPlants"/>
        </authorList>
    </citation>
    <scope>IDENTIFICATION</scope>
</reference>
<evidence type="ECO:0000313" key="5">
    <source>
        <dbReference type="Proteomes" id="UP000032141"/>
    </source>
</evidence>
<dbReference type="AlphaFoldDB" id="A0A0D3BGB9"/>
<dbReference type="STRING" id="109376.A0A0D3BGB9"/>